<feature type="compositionally biased region" description="Basic and acidic residues" evidence="1">
    <location>
        <begin position="123"/>
        <end position="132"/>
    </location>
</feature>
<keyword evidence="3" id="KW-1185">Reference proteome</keyword>
<evidence type="ECO:0000313" key="3">
    <source>
        <dbReference type="Proteomes" id="UP001159363"/>
    </source>
</evidence>
<feature type="region of interest" description="Disordered" evidence="1">
    <location>
        <begin position="164"/>
        <end position="247"/>
    </location>
</feature>
<feature type="region of interest" description="Disordered" evidence="1">
    <location>
        <begin position="1404"/>
        <end position="1453"/>
    </location>
</feature>
<dbReference type="EMBL" id="JARBHB010000012">
    <property type="protein sequence ID" value="KAJ8871120.1"/>
    <property type="molecule type" value="Genomic_DNA"/>
</dbReference>
<sequence length="2102" mass="228140">MHITAPCSLTPWERALCAHKLERPHLSASSPLLFPVLIKTSGQPHPLVAAIRLGEDIPYGIANPGFGGYQTNNSHSPPWATFKVTDTPSLGASSSGHPPLPQLGQQPPSRQLNPWQCAAPSARPKEHREVASEKVAVIEDHTWSGLLAADEEEFDLDVVVPANTEEEIEDSVQNTTKDSSEPIDSIGDAAAASKESSSDESKTARARVVGPTSEQPSHAPWPVTDVTRFNRRGIGPRRPLPSASREAASKILVSSVTRETRTTESLLLMTKEVKLSSVSGKRRLDFETDDSPKQSCGIADGQRFDLNNFGNERLNPVTYENREHHGGGSGGSHAKNVRDIVSPLDTSGGSCNTDILSIDISNEIFSDGSYNARNVSQFDKTINSVEQSSFANDAHVEDFTKLERSTYSRRRSSIYSTPIKLFSNNEPSNIDKTAVVGEKFSEPRIEVSFQKELKEDSFALRGKNLGPTHDTTACDSEAEHSVAAVTQEYDSSMPAESLPQVSLVSENEIAPVGSIVISASQMESFSDKPKVGMGDMSSPREQDVRVQAFVEVNVSHRIEDSSLKNVSEPVKLTGNLSEVANESQIAVKEGGNKAAEDVSLLSTGVTELHPNENCAADKVSETLPNSTDLLKRKDQAQERTSKSNDVEEYSKGKEYDDSLSKLLNVEGRIADSMEVNISDVRQIELSQQKRIPFGLSSELLSKEFSNGLMHESVVQVTESSEETAVGQQTKCDSLPQVSFNVSHSTTAQENTVKSSEVAGTSSKDFAYTITGIKEVGTSNSGDKCDAIKLPAITHTSHYKESIEGQNEAAAEHKNGKSAKDMTTLKRFKVEEKSRELSSSSLIHGAVVQETEPIEKRTSVNLTSCGSSDISYDVMCSTLVKKHSIESSKITDASQSVLPESIGGAKEAVTLSFADKQDILNQSKKTDASSGVHKEPTVYSTEALVSDGVSLRCNSPEVVNIKSSSISLVRGAVMCERECTENISDDNQTSGGLSQMSPGVVHSKTIQESTGEFELAEATSRVLTEYVDNFKATVASSFGDKQDVIKLSRETDTPLTNREVDRNDNRKEAIGIENGKSVDYIRSLGNVQQDLSNSVSSFMLPGIETIAKGLGDSLEMPHEVIHGTLLQKHAVQASDITGTLPNVFSECIEGAKEVVVLNSASKQESTEKITNENCAASVSPSKMSLDVIHTTIDQKSTGEFRVAEASSRVLVECTDNVTESVVSSISDKQDGITQYIETDKCKTENGKLFKLVSQDSQCVEAQANNVHDVLVEDIQSERICADALHSVSKSDVVPSPTRNVLELRSRSLERSSNDNLTSTTVALENADRKNKSIPEDSASKIFEQGMSSCLEKEHLSLNFNTEKSVAGKDYESDGKAMNIDNSSMKKVDLAGRVVQEEVDQLPGAIQLPEASVSKTDGTEIKTSALPRSPDSLQMEDTSSRIDHEDKIEEGKEGSVLSVVQTEASETEKKKNLTNSDDFQLKDMVQNYSEKQYTRLGSVEKYEVTNIQKSNMDNIAIGNIKNHTASSNLSEELQTSDLPGCTAREMTTKLLKSVVSHSLVSGNVGNKIDTVDIVAVMSVDAIPIRETQGETIQSESGEACIASTVLIVDTKIKNRNPDNTEVVPSEIPTQYLPNSGEEELVTHSKVAGLSTLDHSELNDNTNENQISDVTLAEVHSRNIESGVSQHGAVLESQKIDAASAIYQETNDESEIPVITDVSCSAVSDILAETSETDVKETVDNLCSNMSVQDLQSGRFCVDTLHSADKADVLTVPSGDILKLRSRCVERSLDDADLLTKCKSESWELNTGMGKKRRSMSLLSLDIDVREVSTPPKRQRRVSLSCSGELRHDTPPLRRSLRLSSGVSGSEDDLSSTMSNPSTKLTSRGKRKGHVTKKHLQTVYEDMELMTEAARKKHAQILCSAAGRGDSHLLIGPRSWGWAAVGRYKIILAAGGQPAAANAAVTGPVEVEGSTIPCHIISSICSIINFQHSVGSHGRLFKFEISFHVLRRRLRVHPTPPSTVEIVLPSAHAGCPEHYGPVGYPMIRGTPENSAGKTHSQRQRVPHRQGIGAERGSPPTMRDTELQSPHPMRRDFAGRLESTERAPLQ</sequence>
<comment type="caution">
    <text evidence="2">The sequence shown here is derived from an EMBL/GenBank/DDBJ whole genome shotgun (WGS) entry which is preliminary data.</text>
</comment>
<feature type="region of interest" description="Disordered" evidence="1">
    <location>
        <begin position="1827"/>
        <end position="1888"/>
    </location>
</feature>
<feature type="compositionally biased region" description="Basic and acidic residues" evidence="1">
    <location>
        <begin position="2085"/>
        <end position="2102"/>
    </location>
</feature>
<feature type="region of interest" description="Disordered" evidence="1">
    <location>
        <begin position="2038"/>
        <end position="2102"/>
    </location>
</feature>
<feature type="compositionally biased region" description="Basic and acidic residues" evidence="1">
    <location>
        <begin position="1324"/>
        <end position="1335"/>
    </location>
</feature>
<feature type="compositionally biased region" description="Low complexity" evidence="1">
    <location>
        <begin position="102"/>
        <end position="112"/>
    </location>
</feature>
<evidence type="ECO:0000256" key="1">
    <source>
        <dbReference type="SAM" id="MobiDB-lite"/>
    </source>
</evidence>
<protein>
    <submittedName>
        <fullName evidence="2">Uncharacterized protein</fullName>
    </submittedName>
</protein>
<feature type="region of interest" description="Disordered" evidence="1">
    <location>
        <begin position="1310"/>
        <end position="1335"/>
    </location>
</feature>
<proteinExistence type="predicted"/>
<feature type="region of interest" description="Disordered" evidence="1">
    <location>
        <begin position="633"/>
        <end position="653"/>
    </location>
</feature>
<feature type="compositionally biased region" description="Polar residues" evidence="1">
    <location>
        <begin position="1312"/>
        <end position="1321"/>
    </location>
</feature>
<feature type="compositionally biased region" description="Basic and acidic residues" evidence="1">
    <location>
        <begin position="1436"/>
        <end position="1451"/>
    </location>
</feature>
<feature type="compositionally biased region" description="Polar residues" evidence="1">
    <location>
        <begin position="84"/>
        <end position="96"/>
    </location>
</feature>
<reference evidence="2 3" key="1">
    <citation type="submission" date="2023-02" db="EMBL/GenBank/DDBJ databases">
        <title>LHISI_Scaffold_Assembly.</title>
        <authorList>
            <person name="Stuart O.P."/>
            <person name="Cleave R."/>
            <person name="Magrath M.J.L."/>
            <person name="Mikheyev A.S."/>
        </authorList>
    </citation>
    <scope>NUCLEOTIDE SEQUENCE [LARGE SCALE GENOMIC DNA]</scope>
    <source>
        <strain evidence="2">Daus_M_001</strain>
        <tissue evidence="2">Leg muscle</tissue>
    </source>
</reference>
<evidence type="ECO:0000313" key="2">
    <source>
        <dbReference type="EMBL" id="KAJ8871120.1"/>
    </source>
</evidence>
<dbReference type="Proteomes" id="UP001159363">
    <property type="component" value="Chromosome 11"/>
</dbReference>
<feature type="compositionally biased region" description="Polar residues" evidence="1">
    <location>
        <begin position="1868"/>
        <end position="1879"/>
    </location>
</feature>
<name>A0ABQ9GFF2_9NEOP</name>
<gene>
    <name evidence="2" type="ORF">PR048_027424</name>
</gene>
<feature type="region of interest" description="Disordered" evidence="1">
    <location>
        <begin position="77"/>
        <end position="132"/>
    </location>
</feature>
<accession>A0ABQ9GFF2</accession>
<organism evidence="2 3">
    <name type="scientific">Dryococelus australis</name>
    <dbReference type="NCBI Taxonomy" id="614101"/>
    <lineage>
        <taxon>Eukaryota</taxon>
        <taxon>Metazoa</taxon>
        <taxon>Ecdysozoa</taxon>
        <taxon>Arthropoda</taxon>
        <taxon>Hexapoda</taxon>
        <taxon>Insecta</taxon>
        <taxon>Pterygota</taxon>
        <taxon>Neoptera</taxon>
        <taxon>Polyneoptera</taxon>
        <taxon>Phasmatodea</taxon>
        <taxon>Verophasmatodea</taxon>
        <taxon>Anareolatae</taxon>
        <taxon>Phasmatidae</taxon>
        <taxon>Eurycanthinae</taxon>
        <taxon>Dryococelus</taxon>
    </lineage>
</organism>